<organism evidence="1">
    <name type="scientific">bioreactor metagenome</name>
    <dbReference type="NCBI Taxonomy" id="1076179"/>
    <lineage>
        <taxon>unclassified sequences</taxon>
        <taxon>metagenomes</taxon>
        <taxon>ecological metagenomes</taxon>
    </lineage>
</organism>
<reference evidence="1" key="1">
    <citation type="submission" date="2019-08" db="EMBL/GenBank/DDBJ databases">
        <authorList>
            <person name="Kucharzyk K."/>
            <person name="Murdoch R.W."/>
            <person name="Higgins S."/>
            <person name="Loffler F."/>
        </authorList>
    </citation>
    <scope>NUCLEOTIDE SEQUENCE</scope>
</reference>
<accession>A0A644VN07</accession>
<dbReference type="AlphaFoldDB" id="A0A644VN07"/>
<gene>
    <name evidence="1" type="ORF">SDC9_38844</name>
</gene>
<comment type="caution">
    <text evidence="1">The sequence shown here is derived from an EMBL/GenBank/DDBJ whole genome shotgun (WGS) entry which is preliminary data.</text>
</comment>
<sequence length="105" mass="12193">MSQYHFHGKLQELIEHAESGTRSDVDIIFSHLTASSDFATTRFVDFALSVVESEAGKERIRFYLFHGKQIQRNYASLYFNRLGEWEIVKEAFDQGLIDEVQAFAR</sequence>
<protein>
    <submittedName>
        <fullName evidence="1">Uncharacterized protein</fullName>
    </submittedName>
</protein>
<proteinExistence type="predicted"/>
<evidence type="ECO:0000313" key="1">
    <source>
        <dbReference type="EMBL" id="MPL92731.1"/>
    </source>
</evidence>
<dbReference type="EMBL" id="VSSQ01000368">
    <property type="protein sequence ID" value="MPL92731.1"/>
    <property type="molecule type" value="Genomic_DNA"/>
</dbReference>
<name>A0A644VN07_9ZZZZ</name>